<feature type="transmembrane region" description="Helical" evidence="7">
    <location>
        <begin position="334"/>
        <end position="353"/>
    </location>
</feature>
<feature type="transmembrane region" description="Helical" evidence="7">
    <location>
        <begin position="242"/>
        <end position="260"/>
    </location>
</feature>
<evidence type="ECO:0000256" key="4">
    <source>
        <dbReference type="ARBA" id="ARBA00022692"/>
    </source>
</evidence>
<evidence type="ECO:0000256" key="3">
    <source>
        <dbReference type="ARBA" id="ARBA00022519"/>
    </source>
</evidence>
<keyword evidence="6 7" id="KW-0472">Membrane</keyword>
<evidence type="ECO:0000259" key="8">
    <source>
        <dbReference type="Pfam" id="PF06808"/>
    </source>
</evidence>
<feature type="transmembrane region" description="Helical" evidence="7">
    <location>
        <begin position="308"/>
        <end position="327"/>
    </location>
</feature>
<feature type="transmembrane region" description="Helical" evidence="7">
    <location>
        <begin position="6"/>
        <end position="34"/>
    </location>
</feature>
<organism evidence="9">
    <name type="scientific">hydrothermal vent metagenome</name>
    <dbReference type="NCBI Taxonomy" id="652676"/>
    <lineage>
        <taxon>unclassified sequences</taxon>
        <taxon>metagenomes</taxon>
        <taxon>ecological metagenomes</taxon>
    </lineage>
</organism>
<feature type="transmembrane region" description="Helical" evidence="7">
    <location>
        <begin position="215"/>
        <end position="236"/>
    </location>
</feature>
<keyword evidence="2" id="KW-1003">Cell membrane</keyword>
<dbReference type="InterPro" id="IPR004681">
    <property type="entry name" value="TRAP_DctM"/>
</dbReference>
<reference evidence="9" key="1">
    <citation type="submission" date="2015-10" db="EMBL/GenBank/DDBJ databases">
        <authorList>
            <person name="Gilbert D.G."/>
        </authorList>
    </citation>
    <scope>NUCLEOTIDE SEQUENCE</scope>
</reference>
<evidence type="ECO:0000256" key="6">
    <source>
        <dbReference type="ARBA" id="ARBA00023136"/>
    </source>
</evidence>
<dbReference type="InterPro" id="IPR010656">
    <property type="entry name" value="DctM"/>
</dbReference>
<accession>A0A160TSA4</accession>
<dbReference type="EMBL" id="CZRL01000008">
    <property type="protein sequence ID" value="CUS49946.1"/>
    <property type="molecule type" value="Genomic_DNA"/>
</dbReference>
<dbReference type="NCBIfam" id="TIGR00786">
    <property type="entry name" value="dctM"/>
    <property type="match status" value="1"/>
</dbReference>
<evidence type="ECO:0000256" key="1">
    <source>
        <dbReference type="ARBA" id="ARBA00004429"/>
    </source>
</evidence>
<keyword evidence="3" id="KW-0997">Cell inner membrane</keyword>
<keyword evidence="4 7" id="KW-0812">Transmembrane</keyword>
<gene>
    <name evidence="9" type="ORF">MGWOODY_XGa3000</name>
</gene>
<dbReference type="PIRSF" id="PIRSF006066">
    <property type="entry name" value="HI0050"/>
    <property type="match status" value="1"/>
</dbReference>
<feature type="transmembrane region" description="Helical" evidence="7">
    <location>
        <begin position="135"/>
        <end position="158"/>
    </location>
</feature>
<protein>
    <recommendedName>
        <fullName evidence="8">TRAP C4-dicarboxylate transport system permease DctM subunit domain-containing protein</fullName>
    </recommendedName>
</protein>
<feature type="transmembrane region" description="Helical" evidence="7">
    <location>
        <begin position="170"/>
        <end position="195"/>
    </location>
</feature>
<name>A0A160TSA4_9ZZZZ</name>
<dbReference type="AlphaFoldDB" id="A0A160TSA4"/>
<feature type="transmembrane region" description="Helical" evidence="7">
    <location>
        <begin position="54"/>
        <end position="74"/>
    </location>
</feature>
<proteinExistence type="predicted"/>
<comment type="subcellular location">
    <subcellularLocation>
        <location evidence="1">Cell inner membrane</location>
        <topology evidence="1">Multi-pass membrane protein</topology>
    </subcellularLocation>
</comment>
<feature type="transmembrane region" description="Helical" evidence="7">
    <location>
        <begin position="395"/>
        <end position="416"/>
    </location>
</feature>
<evidence type="ECO:0000256" key="5">
    <source>
        <dbReference type="ARBA" id="ARBA00022989"/>
    </source>
</evidence>
<evidence type="ECO:0000313" key="9">
    <source>
        <dbReference type="EMBL" id="CUS49946.1"/>
    </source>
</evidence>
<dbReference type="PANTHER" id="PTHR33362:SF5">
    <property type="entry name" value="C4-DICARBOXYLATE TRAP TRANSPORTER LARGE PERMEASE PROTEIN DCTM"/>
    <property type="match status" value="1"/>
</dbReference>
<sequence length="428" mass="46180">MGGLIVLALLVLVVSAVPVAAVLGILSLSLDEIFMNGRRSLMLGDFIWHQSKEFILVAIPMFILLGEIMLRAGIAQRMYNAVIQWLSWLPGGLMHANIGCSAIFAASSGSSVATAATVGTVAYPEIEKRNYNESLFLGSLAAGGTIGILIPPSINLIIYGLLTDSSVPELYLAGIIPGIILSTLFMAVIILTCLFRPSWGGSPVKTTWAERIRTLPDLLPPILLFCAVVGSIYMGVATPTEAASIGVVFALIIAAVNRSLNFKMLRDAFEGTMRTTAMIMLIILAAVFLNFVLGFMGVTQAILEGIEALGLTPMETMLIIIVFYLLLGMFMETLSMMLTTVPVVFPIVMHMGFDPIWFGIMITVLMETALITPPIGVNLYVVHGIRTRGGKFNDVSVGAAPFVIAMLVMIALLLIYPQVAVWLPEKFY</sequence>
<dbReference type="GO" id="GO:0005886">
    <property type="term" value="C:plasma membrane"/>
    <property type="evidence" value="ECO:0007669"/>
    <property type="project" value="UniProtKB-SubCell"/>
</dbReference>
<evidence type="ECO:0000256" key="7">
    <source>
        <dbReference type="SAM" id="Phobius"/>
    </source>
</evidence>
<feature type="transmembrane region" description="Helical" evidence="7">
    <location>
        <begin position="359"/>
        <end position="383"/>
    </location>
</feature>
<dbReference type="GO" id="GO:0022857">
    <property type="term" value="F:transmembrane transporter activity"/>
    <property type="evidence" value="ECO:0007669"/>
    <property type="project" value="TreeGrafter"/>
</dbReference>
<feature type="domain" description="TRAP C4-dicarboxylate transport system permease DctM subunit" evidence="8">
    <location>
        <begin position="7"/>
        <end position="418"/>
    </location>
</feature>
<feature type="transmembrane region" description="Helical" evidence="7">
    <location>
        <begin position="281"/>
        <end position="302"/>
    </location>
</feature>
<dbReference type="PANTHER" id="PTHR33362">
    <property type="entry name" value="SIALIC ACID TRAP TRANSPORTER PERMEASE PROTEIN SIAT-RELATED"/>
    <property type="match status" value="1"/>
</dbReference>
<keyword evidence="5 7" id="KW-1133">Transmembrane helix</keyword>
<dbReference type="Pfam" id="PF06808">
    <property type="entry name" value="DctM"/>
    <property type="match status" value="1"/>
</dbReference>
<evidence type="ECO:0000256" key="2">
    <source>
        <dbReference type="ARBA" id="ARBA00022475"/>
    </source>
</evidence>